<evidence type="ECO:0000313" key="2">
    <source>
        <dbReference type="Proteomes" id="UP001283361"/>
    </source>
</evidence>
<comment type="caution">
    <text evidence="1">The sequence shown here is derived from an EMBL/GenBank/DDBJ whole genome shotgun (WGS) entry which is preliminary data.</text>
</comment>
<dbReference type="EMBL" id="JAWDGP010003792">
    <property type="protein sequence ID" value="KAK3770649.1"/>
    <property type="molecule type" value="Genomic_DNA"/>
</dbReference>
<sequence length="88" mass="9738">MFSEAAITRLLYADWFPAGEKNSFPGVANVSKPITVEAGPTHQKNIGSDHHGNLVEFEPKISSELLTQQTYNGSGWTHAPEKHWFTSP</sequence>
<evidence type="ECO:0000313" key="1">
    <source>
        <dbReference type="EMBL" id="KAK3770649.1"/>
    </source>
</evidence>
<accession>A0AAE0ZJM5</accession>
<dbReference type="AlphaFoldDB" id="A0AAE0ZJM5"/>
<keyword evidence="2" id="KW-1185">Reference proteome</keyword>
<proteinExistence type="predicted"/>
<name>A0AAE0ZJM5_9GAST</name>
<organism evidence="1 2">
    <name type="scientific">Elysia crispata</name>
    <name type="common">lettuce slug</name>
    <dbReference type="NCBI Taxonomy" id="231223"/>
    <lineage>
        <taxon>Eukaryota</taxon>
        <taxon>Metazoa</taxon>
        <taxon>Spiralia</taxon>
        <taxon>Lophotrochozoa</taxon>
        <taxon>Mollusca</taxon>
        <taxon>Gastropoda</taxon>
        <taxon>Heterobranchia</taxon>
        <taxon>Euthyneura</taxon>
        <taxon>Panpulmonata</taxon>
        <taxon>Sacoglossa</taxon>
        <taxon>Placobranchoidea</taxon>
        <taxon>Plakobranchidae</taxon>
        <taxon>Elysia</taxon>
    </lineage>
</organism>
<protein>
    <submittedName>
        <fullName evidence="1">Uncharacterized protein</fullName>
    </submittedName>
</protein>
<gene>
    <name evidence="1" type="ORF">RRG08_037842</name>
</gene>
<dbReference type="Proteomes" id="UP001283361">
    <property type="component" value="Unassembled WGS sequence"/>
</dbReference>
<reference evidence="1" key="1">
    <citation type="journal article" date="2023" name="G3 (Bethesda)">
        <title>A reference genome for the long-term kleptoplast-retaining sea slug Elysia crispata morphotype clarki.</title>
        <authorList>
            <person name="Eastman K.E."/>
            <person name="Pendleton A.L."/>
            <person name="Shaikh M.A."/>
            <person name="Suttiyut T."/>
            <person name="Ogas R."/>
            <person name="Tomko P."/>
            <person name="Gavelis G."/>
            <person name="Widhalm J.R."/>
            <person name="Wisecaver J.H."/>
        </authorList>
    </citation>
    <scope>NUCLEOTIDE SEQUENCE</scope>
    <source>
        <strain evidence="1">ECLA1</strain>
    </source>
</reference>